<comment type="caution">
    <text evidence="1">The sequence shown here is derived from an EMBL/GenBank/DDBJ whole genome shotgun (WGS) entry which is preliminary data.</text>
</comment>
<accession>A0ABV0YJV7</accession>
<evidence type="ECO:0000313" key="1">
    <source>
        <dbReference type="EMBL" id="MEQ2294026.1"/>
    </source>
</evidence>
<gene>
    <name evidence="1" type="ORF">AMECASPLE_039617</name>
</gene>
<reference evidence="1 2" key="1">
    <citation type="submission" date="2021-06" db="EMBL/GenBank/DDBJ databases">
        <authorList>
            <person name="Palmer J.M."/>
        </authorList>
    </citation>
    <scope>NUCLEOTIDE SEQUENCE [LARGE SCALE GENOMIC DNA]</scope>
    <source>
        <strain evidence="1 2">AS_MEX2019</strain>
        <tissue evidence="1">Muscle</tissue>
    </source>
</reference>
<protein>
    <submittedName>
        <fullName evidence="1">Uncharacterized protein</fullName>
    </submittedName>
</protein>
<dbReference type="Proteomes" id="UP001469553">
    <property type="component" value="Unassembled WGS sequence"/>
</dbReference>
<proteinExistence type="predicted"/>
<organism evidence="1 2">
    <name type="scientific">Ameca splendens</name>
    <dbReference type="NCBI Taxonomy" id="208324"/>
    <lineage>
        <taxon>Eukaryota</taxon>
        <taxon>Metazoa</taxon>
        <taxon>Chordata</taxon>
        <taxon>Craniata</taxon>
        <taxon>Vertebrata</taxon>
        <taxon>Euteleostomi</taxon>
        <taxon>Actinopterygii</taxon>
        <taxon>Neopterygii</taxon>
        <taxon>Teleostei</taxon>
        <taxon>Neoteleostei</taxon>
        <taxon>Acanthomorphata</taxon>
        <taxon>Ovalentaria</taxon>
        <taxon>Atherinomorphae</taxon>
        <taxon>Cyprinodontiformes</taxon>
        <taxon>Goodeidae</taxon>
        <taxon>Ameca</taxon>
    </lineage>
</organism>
<dbReference type="EMBL" id="JAHRIP010036870">
    <property type="protein sequence ID" value="MEQ2294026.1"/>
    <property type="molecule type" value="Genomic_DNA"/>
</dbReference>
<keyword evidence="2" id="KW-1185">Reference proteome</keyword>
<name>A0ABV0YJV7_9TELE</name>
<evidence type="ECO:0000313" key="2">
    <source>
        <dbReference type="Proteomes" id="UP001469553"/>
    </source>
</evidence>
<sequence>MTTKIVCLKNVVSIADRSKEMSFLRRVASHFLRDRVRSSAIREGLGVEPLLPPGTMSWALPGGAGGGIWGEGSLGVSTEFAAPVTQSGIKWKTTSASTSFQRDVVFLFLSVCVKPLSKITESNIQWPYPSFTNLHEVKRFSEHTIKSLYARSPTRSA</sequence>